<accession>A0A8T1V1A6</accession>
<dbReference type="Proteomes" id="UP000688947">
    <property type="component" value="Unassembled WGS sequence"/>
</dbReference>
<sequence length="57" mass="6754">MDAFEETGAKQRTTRWGLILENLRSISIECLFEEIQRAWQIDMCSGLERCRESCERN</sequence>
<dbReference type="AlphaFoldDB" id="A0A8T1V1A6"/>
<evidence type="ECO:0000313" key="2">
    <source>
        <dbReference type="Proteomes" id="UP000688947"/>
    </source>
</evidence>
<gene>
    <name evidence="1" type="ORF">JG687_00000145</name>
</gene>
<evidence type="ECO:0000313" key="1">
    <source>
        <dbReference type="EMBL" id="KAG6974787.1"/>
    </source>
</evidence>
<organism evidence="1 2">
    <name type="scientific">Phytophthora cactorum</name>
    <dbReference type="NCBI Taxonomy" id="29920"/>
    <lineage>
        <taxon>Eukaryota</taxon>
        <taxon>Sar</taxon>
        <taxon>Stramenopiles</taxon>
        <taxon>Oomycota</taxon>
        <taxon>Peronosporomycetes</taxon>
        <taxon>Peronosporales</taxon>
        <taxon>Peronosporaceae</taxon>
        <taxon>Phytophthora</taxon>
    </lineage>
</organism>
<proteinExistence type="predicted"/>
<dbReference type="EMBL" id="JAENGZ010000003">
    <property type="protein sequence ID" value="KAG6974787.1"/>
    <property type="molecule type" value="Genomic_DNA"/>
</dbReference>
<name>A0A8T1V1A6_9STRA</name>
<reference evidence="1" key="1">
    <citation type="submission" date="2021-01" db="EMBL/GenBank/DDBJ databases">
        <title>Phytophthora aleatoria, a newly-described species from Pinus radiata is distinct from Phytophthora cactorum isolates based on comparative genomics.</title>
        <authorList>
            <person name="Mcdougal R."/>
            <person name="Panda P."/>
            <person name="Williams N."/>
            <person name="Studholme D.J."/>
        </authorList>
    </citation>
    <scope>NUCLEOTIDE SEQUENCE</scope>
    <source>
        <strain evidence="1">NZFS 3830</strain>
    </source>
</reference>
<protein>
    <submittedName>
        <fullName evidence="1">Uncharacterized protein</fullName>
    </submittedName>
</protein>
<comment type="caution">
    <text evidence="1">The sequence shown here is derived from an EMBL/GenBank/DDBJ whole genome shotgun (WGS) entry which is preliminary data.</text>
</comment>